<evidence type="ECO:0000256" key="4">
    <source>
        <dbReference type="ARBA" id="ARBA00022692"/>
    </source>
</evidence>
<evidence type="ECO:0000256" key="3">
    <source>
        <dbReference type="ARBA" id="ARBA00022452"/>
    </source>
</evidence>
<dbReference type="SUPFAM" id="SSF56935">
    <property type="entry name" value="Porins"/>
    <property type="match status" value="1"/>
</dbReference>
<evidence type="ECO:0000256" key="9">
    <source>
        <dbReference type="RuleBase" id="RU003357"/>
    </source>
</evidence>
<keyword evidence="6 8" id="KW-0472">Membrane</keyword>
<keyword evidence="7 8" id="KW-0998">Cell outer membrane</keyword>
<evidence type="ECO:0000259" key="11">
    <source>
        <dbReference type="Pfam" id="PF00593"/>
    </source>
</evidence>
<dbReference type="InterPro" id="IPR036942">
    <property type="entry name" value="Beta-barrel_TonB_sf"/>
</dbReference>
<proteinExistence type="inferred from homology"/>
<organism evidence="13 14">
    <name type="scientific">Thioalkalivibrio halophilus</name>
    <dbReference type="NCBI Taxonomy" id="252474"/>
    <lineage>
        <taxon>Bacteria</taxon>
        <taxon>Pseudomonadati</taxon>
        <taxon>Pseudomonadota</taxon>
        <taxon>Gammaproteobacteria</taxon>
        <taxon>Chromatiales</taxon>
        <taxon>Ectothiorhodospiraceae</taxon>
        <taxon>Thioalkalivibrio</taxon>
    </lineage>
</organism>
<dbReference type="PROSITE" id="PS52016">
    <property type="entry name" value="TONB_DEPENDENT_REC_3"/>
    <property type="match status" value="1"/>
</dbReference>
<gene>
    <name evidence="13" type="ORF">B1A74_03205</name>
</gene>
<dbReference type="GO" id="GO:0044718">
    <property type="term" value="P:siderophore transmembrane transport"/>
    <property type="evidence" value="ECO:0007669"/>
    <property type="project" value="TreeGrafter"/>
</dbReference>
<evidence type="ECO:0000313" key="14">
    <source>
        <dbReference type="Proteomes" id="UP000189177"/>
    </source>
</evidence>
<keyword evidence="10" id="KW-0732">Signal</keyword>
<comment type="caution">
    <text evidence="13">The sequence shown here is derived from an EMBL/GenBank/DDBJ whole genome shotgun (WGS) entry which is preliminary data.</text>
</comment>
<dbReference type="Pfam" id="PF07715">
    <property type="entry name" value="Plug"/>
    <property type="match status" value="1"/>
</dbReference>
<protein>
    <submittedName>
        <fullName evidence="13">TonB-dependent receptor</fullName>
    </submittedName>
</protein>
<evidence type="ECO:0000313" key="13">
    <source>
        <dbReference type="EMBL" id="OOC10850.1"/>
    </source>
</evidence>
<evidence type="ECO:0000256" key="10">
    <source>
        <dbReference type="SAM" id="SignalP"/>
    </source>
</evidence>
<reference evidence="13 14" key="1">
    <citation type="submission" date="2017-02" db="EMBL/GenBank/DDBJ databases">
        <title>Genomic diversity within the haloalkaliphilic genus Thioalkalivibrio.</title>
        <authorList>
            <person name="Ahn A.-C."/>
            <person name="Meier-Kolthoff J."/>
            <person name="Overmars L."/>
            <person name="Richter M."/>
            <person name="Woyke T."/>
            <person name="Sorokin D.Y."/>
            <person name="Muyzer G."/>
        </authorList>
    </citation>
    <scope>NUCLEOTIDE SEQUENCE [LARGE SCALE GENOMIC DNA]</scope>
    <source>
        <strain evidence="13 14">HL17</strain>
    </source>
</reference>
<dbReference type="InterPro" id="IPR012910">
    <property type="entry name" value="Plug_dom"/>
</dbReference>
<dbReference type="OrthoDB" id="9815954at2"/>
<keyword evidence="2 8" id="KW-0813">Transport</keyword>
<evidence type="ECO:0000256" key="1">
    <source>
        <dbReference type="ARBA" id="ARBA00004571"/>
    </source>
</evidence>
<dbReference type="CDD" id="cd01347">
    <property type="entry name" value="ligand_gated_channel"/>
    <property type="match status" value="1"/>
</dbReference>
<dbReference type="AlphaFoldDB" id="A0A1V3A0G7"/>
<keyword evidence="3 8" id="KW-1134">Transmembrane beta strand</keyword>
<dbReference type="Gene3D" id="2.170.130.10">
    <property type="entry name" value="TonB-dependent receptor, plug domain"/>
    <property type="match status" value="1"/>
</dbReference>
<keyword evidence="13" id="KW-0675">Receptor</keyword>
<dbReference type="InterPro" id="IPR037066">
    <property type="entry name" value="Plug_dom_sf"/>
</dbReference>
<evidence type="ECO:0000256" key="6">
    <source>
        <dbReference type="ARBA" id="ARBA00023136"/>
    </source>
</evidence>
<keyword evidence="14" id="KW-1185">Reference proteome</keyword>
<feature type="chain" id="PRO_5012798879" evidence="10">
    <location>
        <begin position="34"/>
        <end position="727"/>
    </location>
</feature>
<dbReference type="GO" id="GO:0009279">
    <property type="term" value="C:cell outer membrane"/>
    <property type="evidence" value="ECO:0007669"/>
    <property type="project" value="UniProtKB-SubCell"/>
</dbReference>
<evidence type="ECO:0000256" key="2">
    <source>
        <dbReference type="ARBA" id="ARBA00022448"/>
    </source>
</evidence>
<dbReference type="InterPro" id="IPR039426">
    <property type="entry name" value="TonB-dep_rcpt-like"/>
</dbReference>
<dbReference type="Proteomes" id="UP000189177">
    <property type="component" value="Unassembled WGS sequence"/>
</dbReference>
<evidence type="ECO:0000256" key="7">
    <source>
        <dbReference type="ARBA" id="ARBA00023237"/>
    </source>
</evidence>
<keyword evidence="5 9" id="KW-0798">TonB box</keyword>
<name>A0A1V3A0G7_9GAMM</name>
<evidence type="ECO:0000256" key="5">
    <source>
        <dbReference type="ARBA" id="ARBA00023077"/>
    </source>
</evidence>
<dbReference type="PANTHER" id="PTHR30069:SF40">
    <property type="entry name" value="TONB-DEPENDENT RECEPTOR NMB0964-RELATED"/>
    <property type="match status" value="1"/>
</dbReference>
<accession>A0A1V3A0G7</accession>
<evidence type="ECO:0000259" key="12">
    <source>
        <dbReference type="Pfam" id="PF07715"/>
    </source>
</evidence>
<dbReference type="PANTHER" id="PTHR30069">
    <property type="entry name" value="TONB-DEPENDENT OUTER MEMBRANE RECEPTOR"/>
    <property type="match status" value="1"/>
</dbReference>
<dbReference type="EMBL" id="MUZR01000008">
    <property type="protein sequence ID" value="OOC10850.1"/>
    <property type="molecule type" value="Genomic_DNA"/>
</dbReference>
<dbReference type="GO" id="GO:0015344">
    <property type="term" value="F:siderophore uptake transmembrane transporter activity"/>
    <property type="evidence" value="ECO:0007669"/>
    <property type="project" value="TreeGrafter"/>
</dbReference>
<comment type="subcellular location">
    <subcellularLocation>
        <location evidence="1 8">Cell outer membrane</location>
        <topology evidence="1 8">Multi-pass membrane protein</topology>
    </subcellularLocation>
</comment>
<dbReference type="Gene3D" id="2.40.170.20">
    <property type="entry name" value="TonB-dependent receptor, beta-barrel domain"/>
    <property type="match status" value="1"/>
</dbReference>
<evidence type="ECO:0000256" key="8">
    <source>
        <dbReference type="PROSITE-ProRule" id="PRU01360"/>
    </source>
</evidence>
<dbReference type="STRING" id="252474.B1A74_03205"/>
<feature type="domain" description="TonB-dependent receptor-like beta-barrel" evidence="11">
    <location>
        <begin position="295"/>
        <end position="686"/>
    </location>
</feature>
<feature type="signal peptide" evidence="10">
    <location>
        <begin position="1"/>
        <end position="33"/>
    </location>
</feature>
<dbReference type="Pfam" id="PF00593">
    <property type="entry name" value="TonB_dep_Rec_b-barrel"/>
    <property type="match status" value="1"/>
</dbReference>
<dbReference type="InterPro" id="IPR000531">
    <property type="entry name" value="Beta-barrel_TonB"/>
</dbReference>
<keyword evidence="4 8" id="KW-0812">Transmembrane</keyword>
<feature type="domain" description="TonB-dependent receptor plug" evidence="12">
    <location>
        <begin position="55"/>
        <end position="160"/>
    </location>
</feature>
<comment type="similarity">
    <text evidence="8 9">Belongs to the TonB-dependent receptor family.</text>
</comment>
<sequence length="727" mass="81158">MRGFGTGEITMTQRTIGKTTLATLLALPGAALAQDEAVELAPVSVTATGYETLIEDTPASVTVIDRDEIRNRPGVGVGDLLRGEAGLATAVDGSVGQDPIIRGLKRDQVLVLVDGVRVNAMQPPARGSLASYVNMDLIERIEIVRGPSSVLYGSGAMGGVINIITRSGDFTEEEEMNAWSRLGYSSVDRGLRTALGVTASNERHVLDFSTAYLDTGDYRMGDGDRLDDSGTRQEAYHLRYRTRLTPDHELGFRAQRDEREDVWYLASRTFNPMDPANLDPNDPDEAALRMQAPPQGLNTHYTPTQTRDLLEATYQGDFGGAWAPRVEASVYRQELSRGNYDWSHALGRDYRVSDTDFTTDGARIQTELFPTDNQILLVGAEYWRLRASPDSYIGNVNQDFRPNDDDALFMDLIDDGQIDSQGVFVQHETFLDAGTLNLGVRYDRVEGDADAVFGADGDLQQVDHNLSWSAGFNWDLREEVNPYVSLSEGYRSASLIERFLTYPYSDGNFWQADPQLDPERNRTLEVGARGHLQGFSYMVSAYESRIRDYIGGVVPEAGQRQTVNLDEARIRGVELQVRRPFTEHVTGEFTGTWIRGENRDSRFDEPLAEMPPPEASIALRRSVDQGWQWEGRLRAVARQDRTADRFTDNTERETSGFATGDLLVGYRFQPSGLLRHNELTFQVNNIADKAYREHVTGQREDQIDPARGAQEILAPGRSFGVVWYAEF</sequence>